<evidence type="ECO:0000256" key="1">
    <source>
        <dbReference type="ARBA" id="ARBA00004613"/>
    </source>
</evidence>
<proteinExistence type="predicted"/>
<dbReference type="InterPro" id="IPR005546">
    <property type="entry name" value="Autotransporte_beta"/>
</dbReference>
<keyword evidence="2" id="KW-0964">Secreted</keyword>
<dbReference type="Gene3D" id="2.160.20.20">
    <property type="match status" value="1"/>
</dbReference>
<dbReference type="InterPro" id="IPR036709">
    <property type="entry name" value="Autotransporte_beta_dom_sf"/>
</dbReference>
<dbReference type="CDD" id="cd01343">
    <property type="entry name" value="PL1_Passenger_AT"/>
    <property type="match status" value="1"/>
</dbReference>
<dbReference type="NCBIfam" id="TIGR01414">
    <property type="entry name" value="autotrans_barl"/>
    <property type="match status" value="1"/>
</dbReference>
<evidence type="ECO:0000256" key="4">
    <source>
        <dbReference type="SAM" id="MobiDB-lite"/>
    </source>
</evidence>
<reference evidence="7 8" key="1">
    <citation type="journal article" date="2010" name="Vet. Microbiol.">
        <title>Production of haemolysins by strains of the Actinobacillus minor/porcitonsillarum complex.</title>
        <authorList>
            <person name="Arya G."/>
            <person name="Niven D.F."/>
        </authorList>
    </citation>
    <scope>NUCLEOTIDE SEQUENCE [LARGE SCALE GENOMIC DNA]</scope>
    <source>
        <strain evidence="8">strain 202</strain>
    </source>
</reference>
<feature type="compositionally biased region" description="Low complexity" evidence="4">
    <location>
        <begin position="443"/>
        <end position="465"/>
    </location>
</feature>
<evidence type="ECO:0000256" key="3">
    <source>
        <dbReference type="ARBA" id="ARBA00022729"/>
    </source>
</evidence>
<evidence type="ECO:0000313" key="8">
    <source>
        <dbReference type="Proteomes" id="UP000003394"/>
    </source>
</evidence>
<dbReference type="InterPro" id="IPR006315">
    <property type="entry name" value="OM_autotransptr_brl_dom"/>
</dbReference>
<dbReference type="InterPro" id="IPR012332">
    <property type="entry name" value="Autotransporter_pectin_lyase_C"/>
</dbReference>
<keyword evidence="8" id="KW-1185">Reference proteome</keyword>
<dbReference type="SUPFAM" id="SSF103515">
    <property type="entry name" value="Autotransporter"/>
    <property type="match status" value="1"/>
</dbReference>
<dbReference type="SMART" id="SM00869">
    <property type="entry name" value="Autotransporter"/>
    <property type="match status" value="1"/>
</dbReference>
<evidence type="ECO:0000256" key="2">
    <source>
        <dbReference type="ARBA" id="ARBA00022525"/>
    </source>
</evidence>
<dbReference type="Gene3D" id="2.40.128.130">
    <property type="entry name" value="Autotransporter beta-domain"/>
    <property type="match status" value="1"/>
</dbReference>
<dbReference type="SUPFAM" id="SSF51126">
    <property type="entry name" value="Pectin lyase-like"/>
    <property type="match status" value="1"/>
</dbReference>
<dbReference type="PANTHER" id="PTHR12338:SF5">
    <property type="entry name" value="ANTIGEN 43-RELATED"/>
    <property type="match status" value="1"/>
</dbReference>
<dbReference type="PROSITE" id="PS51208">
    <property type="entry name" value="AUTOTRANSPORTER"/>
    <property type="match status" value="1"/>
</dbReference>
<organism evidence="7 8">
    <name type="scientific">Actinobacillus minor 202</name>
    <dbReference type="NCBI Taxonomy" id="591023"/>
    <lineage>
        <taxon>Bacteria</taxon>
        <taxon>Pseudomonadati</taxon>
        <taxon>Pseudomonadota</taxon>
        <taxon>Gammaproteobacteria</taxon>
        <taxon>Pasteurellales</taxon>
        <taxon>Pasteurellaceae</taxon>
        <taxon>Actinobacillus</taxon>
    </lineage>
</organism>
<comment type="subcellular location">
    <subcellularLocation>
        <location evidence="1">Secreted</location>
    </subcellularLocation>
</comment>
<gene>
    <name evidence="7" type="ORF">AM202_01370</name>
</gene>
<feature type="chain" id="PRO_5046923400" evidence="5">
    <location>
        <begin position="28"/>
        <end position="811"/>
    </location>
</feature>
<dbReference type="Pfam" id="PF03797">
    <property type="entry name" value="Autotransporter"/>
    <property type="match status" value="1"/>
</dbReference>
<dbReference type="InterPro" id="IPR011050">
    <property type="entry name" value="Pectin_lyase_fold/virulence"/>
</dbReference>
<feature type="domain" description="Autotransporter" evidence="6">
    <location>
        <begin position="558"/>
        <end position="811"/>
    </location>
</feature>
<feature type="signal peptide" evidence="5">
    <location>
        <begin position="1"/>
        <end position="27"/>
    </location>
</feature>
<dbReference type="EMBL" id="ACFT01000080">
    <property type="protein sequence ID" value="EEV24832.1"/>
    <property type="molecule type" value="Genomic_DNA"/>
</dbReference>
<dbReference type="Proteomes" id="UP000003394">
    <property type="component" value="Unassembled WGS sequence"/>
</dbReference>
<evidence type="ECO:0000313" key="7">
    <source>
        <dbReference type="EMBL" id="EEV24832.1"/>
    </source>
</evidence>
<name>A0ABM9YU77_9PAST</name>
<comment type="caution">
    <text evidence="7">The sequence shown here is derived from an EMBL/GenBank/DDBJ whole genome shotgun (WGS) entry which is preliminary data.</text>
</comment>
<dbReference type="InterPro" id="IPR004899">
    <property type="entry name" value="Pertactin_central"/>
</dbReference>
<evidence type="ECO:0000256" key="5">
    <source>
        <dbReference type="SAM" id="SignalP"/>
    </source>
</evidence>
<dbReference type="PANTHER" id="PTHR12338">
    <property type="entry name" value="AUTOTRANSPORTER"/>
    <property type="match status" value="1"/>
</dbReference>
<dbReference type="Pfam" id="PF03212">
    <property type="entry name" value="Pertactin"/>
    <property type="match status" value="1"/>
</dbReference>
<sequence>MKKLKLSAVYTALIASGLAVSSAESFATTCNLPATIENNNVILSQCTKTTDEGEGITLNSGTLFIKNSKLNVSGGRTWGSESSVLNSSKSIITIENSTLSNEAGSTNNYVIRDDNSTITVSNSTLTLNTTEYSDGGSLVDLTNSTITISNSTLVNNKEELDILRLNNKSSATLNNITVTIPSDSTLLSFYNTNNKATLNNVTANVSNLIGSWWDANGGIEYGGIDLTINNSSLYSELISAASEYDEDETIMAETINLIANNSTLSGSVVMPNNTLSTSNYTITLNNSTWNTSPFIYMDDDKNEEVIYENKMNNLTLNNGTVNLEKVDDFQTLTVGNLSGTGNFTLNTDLANQQSDKIVVTGSDSGSFGLNINDSGNEPNVSNGKVTLVEAATGTAKFALLGNDYVDAGAYRYRLNQEGNNWVLSNKAGESSKTTQPEKPVEQPKPVVPVEQPKPTTPSTSEQTTEAKPTLPVVPVMPPEQPKNPSNTEQTTEVSPTQPTVPVTPTEQPKPTTPEAVFPPMVEKALSEKSNALVSLRQAQLALVESNLEGLHQRLGELKNGEKGNVWVRNVNSRNKFDSTRTASDSHSSGFEQDIHSVQLGADAALTDNIRLGGFVGNARSDVDFDGEYSSGKVKTQSLGIYGTYLANNGFYWDNVAKYEYVKSESASTGKRKYNAYTLSTEIGRIHQLGQGWTATPQIQAAWTRLSSQSDEERLSALTARAGVRVAKAIEFDGWKLQPYAEVNGITTQTNQNAVRVNQYLFDVAESKGRIQTALGINAAVGNHRLGLEGSVTNGKYLDQPYKVQAVYRYSW</sequence>
<feature type="compositionally biased region" description="Low complexity" evidence="4">
    <location>
        <begin position="487"/>
        <end position="513"/>
    </location>
</feature>
<dbReference type="InterPro" id="IPR050909">
    <property type="entry name" value="Bact_Autotransporter_VF"/>
</dbReference>
<keyword evidence="3 5" id="KW-0732">Signal</keyword>
<dbReference type="RefSeq" id="WP_005820407.1">
    <property type="nucleotide sequence ID" value="NZ_ACFT01000080.1"/>
</dbReference>
<feature type="region of interest" description="Disordered" evidence="4">
    <location>
        <begin position="426"/>
        <end position="516"/>
    </location>
</feature>
<evidence type="ECO:0000259" key="6">
    <source>
        <dbReference type="PROSITE" id="PS51208"/>
    </source>
</evidence>
<protein>
    <submittedName>
        <fullName evidence="7">Pertactin</fullName>
    </submittedName>
</protein>
<accession>A0ABM9YU77</accession>